<keyword evidence="2" id="KW-1185">Reference proteome</keyword>
<dbReference type="AlphaFoldDB" id="A0A067RVK1"/>
<gene>
    <name evidence="1" type="ORF">L798_10250</name>
</gene>
<evidence type="ECO:0008006" key="3">
    <source>
        <dbReference type="Google" id="ProtNLM"/>
    </source>
</evidence>
<dbReference type="STRING" id="136037.A0A067RVK1"/>
<name>A0A067RVK1_ZOONE</name>
<protein>
    <recommendedName>
        <fullName evidence="3">DUF659 domain-containing protein</fullName>
    </recommendedName>
</protein>
<organism evidence="1 2">
    <name type="scientific">Zootermopsis nevadensis</name>
    <name type="common">Dampwood termite</name>
    <dbReference type="NCBI Taxonomy" id="136037"/>
    <lineage>
        <taxon>Eukaryota</taxon>
        <taxon>Metazoa</taxon>
        <taxon>Ecdysozoa</taxon>
        <taxon>Arthropoda</taxon>
        <taxon>Hexapoda</taxon>
        <taxon>Insecta</taxon>
        <taxon>Pterygota</taxon>
        <taxon>Neoptera</taxon>
        <taxon>Polyneoptera</taxon>
        <taxon>Dictyoptera</taxon>
        <taxon>Blattodea</taxon>
        <taxon>Blattoidea</taxon>
        <taxon>Termitoidae</taxon>
        <taxon>Termopsidae</taxon>
        <taxon>Zootermopsis</taxon>
    </lineage>
</organism>
<dbReference type="Proteomes" id="UP000027135">
    <property type="component" value="Unassembled WGS sequence"/>
</dbReference>
<dbReference type="OMA" id="LTCHAHA"/>
<evidence type="ECO:0000313" key="1">
    <source>
        <dbReference type="EMBL" id="KDR23904.1"/>
    </source>
</evidence>
<proteinExistence type="predicted"/>
<dbReference type="InParanoid" id="A0A067RVK1"/>
<dbReference type="eggNOG" id="ENOG502S52Z">
    <property type="taxonomic scope" value="Eukaryota"/>
</dbReference>
<accession>A0A067RVK1</accession>
<evidence type="ECO:0000313" key="2">
    <source>
        <dbReference type="Proteomes" id="UP000027135"/>
    </source>
</evidence>
<reference evidence="1 2" key="1">
    <citation type="journal article" date="2014" name="Nat. Commun.">
        <title>Molecular traces of alternative social organization in a termite genome.</title>
        <authorList>
            <person name="Terrapon N."/>
            <person name="Li C."/>
            <person name="Robertson H.M."/>
            <person name="Ji L."/>
            <person name="Meng X."/>
            <person name="Booth W."/>
            <person name="Chen Z."/>
            <person name="Childers C.P."/>
            <person name="Glastad K.M."/>
            <person name="Gokhale K."/>
            <person name="Gowin J."/>
            <person name="Gronenberg W."/>
            <person name="Hermansen R.A."/>
            <person name="Hu H."/>
            <person name="Hunt B.G."/>
            <person name="Huylmans A.K."/>
            <person name="Khalil S.M."/>
            <person name="Mitchell R.D."/>
            <person name="Munoz-Torres M.C."/>
            <person name="Mustard J.A."/>
            <person name="Pan H."/>
            <person name="Reese J.T."/>
            <person name="Scharf M.E."/>
            <person name="Sun F."/>
            <person name="Vogel H."/>
            <person name="Xiao J."/>
            <person name="Yang W."/>
            <person name="Yang Z."/>
            <person name="Yang Z."/>
            <person name="Zhou J."/>
            <person name="Zhu J."/>
            <person name="Brent C.S."/>
            <person name="Elsik C.G."/>
            <person name="Goodisman M.A."/>
            <person name="Liberles D.A."/>
            <person name="Roe R.M."/>
            <person name="Vargo E.L."/>
            <person name="Vilcinskas A."/>
            <person name="Wang J."/>
            <person name="Bornberg-Bauer E."/>
            <person name="Korb J."/>
            <person name="Zhang G."/>
            <person name="Liebig J."/>
        </authorList>
    </citation>
    <scope>NUCLEOTIDE SEQUENCE [LARGE SCALE GENOMIC DNA]</scope>
    <source>
        <tissue evidence="1">Whole organism</tissue>
    </source>
</reference>
<dbReference type="EMBL" id="KK852437">
    <property type="protein sequence ID" value="KDR23904.1"/>
    <property type="molecule type" value="Genomic_DNA"/>
</dbReference>
<sequence>MSSSKLYCINTQLLWKGDVKRDDILPFVIVKAAKGLKMLYPKMVHLTCHAHALHRVAEEIRHSYTEVDKFSKVKKMFVKASLRVQKFKQLAPSLPLPPQPVLTRWVTWFDAPEYKCENYGVIEEIVNCFNTTEAFSIKIVKELFCSSLSGSLAYIKFNYGGIATTISHLEAVDAGDAVKSKLNTVLC</sequence>